<dbReference type="SUPFAM" id="SSF55729">
    <property type="entry name" value="Acyl-CoA N-acyltransferases (Nat)"/>
    <property type="match status" value="1"/>
</dbReference>
<feature type="domain" description="N-acetyltransferase" evidence="1">
    <location>
        <begin position="3"/>
        <end position="158"/>
    </location>
</feature>
<protein>
    <submittedName>
        <fullName evidence="2">GNAT family N-acetyltransferase</fullName>
    </submittedName>
</protein>
<sequence length="158" mass="18717">MIIDIYRVQPQDKILLLRMFELYMHDFSEYLEFDLDENGLYGYPYLDLYWTEPGRHPFLIKVSDKLAGFVLVRTVDSDLGPIHSIAEFFIVRKYRRKGIGKQAALKMFHSFPGRWRVVQVERNYPAQTFWRSVISSFTEGKFTDKVEDTTIVQEFTSV</sequence>
<dbReference type="EMBL" id="JBHLVF010000041">
    <property type="protein sequence ID" value="MFC0394495.1"/>
    <property type="molecule type" value="Genomic_DNA"/>
</dbReference>
<dbReference type="Gene3D" id="3.40.630.30">
    <property type="match status" value="1"/>
</dbReference>
<gene>
    <name evidence="2" type="ORF">ACFFJ8_24440</name>
</gene>
<name>A0ABV6JI36_9BACL</name>
<reference evidence="2 3" key="1">
    <citation type="submission" date="2024-09" db="EMBL/GenBank/DDBJ databases">
        <authorList>
            <person name="Sun Q."/>
            <person name="Mori K."/>
        </authorList>
    </citation>
    <scope>NUCLEOTIDE SEQUENCE [LARGE SCALE GENOMIC DNA]</scope>
    <source>
        <strain evidence="2 3">CCM 4839</strain>
    </source>
</reference>
<dbReference type="RefSeq" id="WP_256555001.1">
    <property type="nucleotide sequence ID" value="NZ_JANHOF010000001.1"/>
</dbReference>
<dbReference type="PROSITE" id="PS51186">
    <property type="entry name" value="GNAT"/>
    <property type="match status" value="1"/>
</dbReference>
<accession>A0ABV6JI36</accession>
<dbReference type="InterPro" id="IPR000182">
    <property type="entry name" value="GNAT_dom"/>
</dbReference>
<keyword evidence="3" id="KW-1185">Reference proteome</keyword>
<dbReference type="Pfam" id="PF00583">
    <property type="entry name" value="Acetyltransf_1"/>
    <property type="match status" value="1"/>
</dbReference>
<organism evidence="2 3">
    <name type="scientific">Paenibacillus mendelii</name>
    <dbReference type="NCBI Taxonomy" id="206163"/>
    <lineage>
        <taxon>Bacteria</taxon>
        <taxon>Bacillati</taxon>
        <taxon>Bacillota</taxon>
        <taxon>Bacilli</taxon>
        <taxon>Bacillales</taxon>
        <taxon>Paenibacillaceae</taxon>
        <taxon>Paenibacillus</taxon>
    </lineage>
</organism>
<proteinExistence type="predicted"/>
<evidence type="ECO:0000259" key="1">
    <source>
        <dbReference type="PROSITE" id="PS51186"/>
    </source>
</evidence>
<dbReference type="CDD" id="cd04301">
    <property type="entry name" value="NAT_SF"/>
    <property type="match status" value="1"/>
</dbReference>
<evidence type="ECO:0000313" key="2">
    <source>
        <dbReference type="EMBL" id="MFC0394495.1"/>
    </source>
</evidence>
<evidence type="ECO:0000313" key="3">
    <source>
        <dbReference type="Proteomes" id="UP001589818"/>
    </source>
</evidence>
<comment type="caution">
    <text evidence="2">The sequence shown here is derived from an EMBL/GenBank/DDBJ whole genome shotgun (WGS) entry which is preliminary data.</text>
</comment>
<dbReference type="InterPro" id="IPR016181">
    <property type="entry name" value="Acyl_CoA_acyltransferase"/>
</dbReference>
<dbReference type="Proteomes" id="UP001589818">
    <property type="component" value="Unassembled WGS sequence"/>
</dbReference>